<keyword evidence="2" id="KW-1133">Transmembrane helix</keyword>
<dbReference type="AlphaFoldDB" id="A0AAU8CDW6"/>
<keyword evidence="2" id="KW-0472">Membrane</keyword>
<proteinExistence type="predicted"/>
<sequence>MSDNRLSLYLDCFTFGGPPRRIFYAVILEGVFLLGLFSFTSGGLLNTSVVPQFTEVLTVAAVVTGLGAYLISRSAAKDSFSSILHTDFVPGLIAVGYLLLGGSATGIGFLLHTWVYQTPLTPTNQEIWVGLCIGVIFGFLILFYFDRYEIDAPDDYYQFEEASERVIEAKEFLEKTELAPIDLTGRYKALEDSMQETADVLKKAKTQDGARLAQDVEACLDDLHGRPDPSKHLIAGNSQSPEQQELKDRRQELKSVIKRIKRITNHG</sequence>
<accession>A0AAU8CDW6</accession>
<feature type="transmembrane region" description="Helical" evidence="2">
    <location>
        <begin position="92"/>
        <end position="115"/>
    </location>
</feature>
<gene>
    <name evidence="3" type="ORF">ABSL23_03560</name>
</gene>
<dbReference type="RefSeq" id="WP_353634731.1">
    <property type="nucleotide sequence ID" value="NZ_CP159204.1"/>
</dbReference>
<reference evidence="3" key="1">
    <citation type="submission" date="2024-06" db="EMBL/GenBank/DDBJ databases">
        <title>Genome Sequence of an extremely halophilic archaeon isolated from Permian era halite, Salado Formation, Carlsbad, New Mexico: Halobacterium sp. strain NMX12-1.</title>
        <authorList>
            <person name="Sotoa L."/>
            <person name="DasSarma P."/>
            <person name="Anton B.P."/>
            <person name="Vincze T."/>
            <person name="Verma I."/>
            <person name="Eralp B."/>
            <person name="Powers D.W."/>
            <person name="Dozier B.L."/>
            <person name="Roberts R.J."/>
            <person name="DasSarma S."/>
        </authorList>
    </citation>
    <scope>NUCLEOTIDE SEQUENCE</scope>
    <source>
        <strain evidence="3">NMX12-1</strain>
    </source>
</reference>
<dbReference type="KEGG" id="hanx:ABSL23_03560"/>
<feature type="transmembrane region" description="Helical" evidence="2">
    <location>
        <begin position="127"/>
        <end position="145"/>
    </location>
</feature>
<dbReference type="EMBL" id="CP159204">
    <property type="protein sequence ID" value="XCF17101.1"/>
    <property type="molecule type" value="Genomic_DNA"/>
</dbReference>
<evidence type="ECO:0000256" key="1">
    <source>
        <dbReference type="SAM" id="MobiDB-lite"/>
    </source>
</evidence>
<name>A0AAU8CDW6_9EURY</name>
<dbReference type="GeneID" id="91108195"/>
<keyword evidence="2" id="KW-0812">Transmembrane</keyword>
<organism evidence="3">
    <name type="scientific">Halobacterium sp. NMX12-1</name>
    <dbReference type="NCBI Taxonomy" id="3166650"/>
    <lineage>
        <taxon>Archaea</taxon>
        <taxon>Methanobacteriati</taxon>
        <taxon>Methanobacteriota</taxon>
        <taxon>Stenosarchaea group</taxon>
        <taxon>Halobacteria</taxon>
        <taxon>Halobacteriales</taxon>
        <taxon>Halobacteriaceae</taxon>
        <taxon>Halobacterium</taxon>
    </lineage>
</organism>
<evidence type="ECO:0000256" key="2">
    <source>
        <dbReference type="SAM" id="Phobius"/>
    </source>
</evidence>
<feature type="region of interest" description="Disordered" evidence="1">
    <location>
        <begin position="226"/>
        <end position="250"/>
    </location>
</feature>
<feature type="transmembrane region" description="Helical" evidence="2">
    <location>
        <begin position="21"/>
        <end position="40"/>
    </location>
</feature>
<evidence type="ECO:0000313" key="3">
    <source>
        <dbReference type="EMBL" id="XCF17101.1"/>
    </source>
</evidence>
<feature type="transmembrane region" description="Helical" evidence="2">
    <location>
        <begin position="52"/>
        <end position="71"/>
    </location>
</feature>
<protein>
    <submittedName>
        <fullName evidence="3">Uncharacterized protein</fullName>
    </submittedName>
</protein>